<evidence type="ECO:0000313" key="2">
    <source>
        <dbReference type="Proteomes" id="UP001164539"/>
    </source>
</evidence>
<accession>A0ACC1YWG4</accession>
<evidence type="ECO:0000313" key="1">
    <source>
        <dbReference type="EMBL" id="KAJ4727782.1"/>
    </source>
</evidence>
<dbReference type="Proteomes" id="UP001164539">
    <property type="component" value="Chromosome 1"/>
</dbReference>
<proteinExistence type="predicted"/>
<sequence>MEIDAPSKPFIGVRFVLFGFDPINERQVRSKLIDGGGVDVGLCSQSCTHVIVEKIVFDDPVCVAARTDGKTLVTSLWVDHSFDIGMPVDATSIMYRPPKDLNGIPGAKNLVVCLTGYQRQDREDIMTMVELMGAQFSKPLVANKVTHLICYKFEGEKYELAKKIKTMKLVNHRWLEDCLRDWELLPEANYDKR</sequence>
<dbReference type="EMBL" id="CM051394">
    <property type="protein sequence ID" value="KAJ4727782.1"/>
    <property type="molecule type" value="Genomic_DNA"/>
</dbReference>
<gene>
    <name evidence="1" type="ORF">OWV82_000825</name>
</gene>
<reference evidence="1 2" key="1">
    <citation type="journal article" date="2023" name="Science">
        <title>Complex scaffold remodeling in plant triterpene biosynthesis.</title>
        <authorList>
            <person name="De La Pena R."/>
            <person name="Hodgson H."/>
            <person name="Liu J.C."/>
            <person name="Stephenson M.J."/>
            <person name="Martin A.C."/>
            <person name="Owen C."/>
            <person name="Harkess A."/>
            <person name="Leebens-Mack J."/>
            <person name="Jimenez L.E."/>
            <person name="Osbourn A."/>
            <person name="Sattely E.S."/>
        </authorList>
    </citation>
    <scope>NUCLEOTIDE SEQUENCE [LARGE SCALE GENOMIC DNA]</scope>
    <source>
        <strain evidence="2">cv. JPN11</strain>
        <tissue evidence="1">Leaf</tissue>
    </source>
</reference>
<name>A0ACC1YWG4_MELAZ</name>
<protein>
    <submittedName>
        <fullName evidence="1">BRCT domain-containing protein</fullName>
    </submittedName>
</protein>
<organism evidence="1 2">
    <name type="scientific">Melia azedarach</name>
    <name type="common">Chinaberry tree</name>
    <dbReference type="NCBI Taxonomy" id="155640"/>
    <lineage>
        <taxon>Eukaryota</taxon>
        <taxon>Viridiplantae</taxon>
        <taxon>Streptophyta</taxon>
        <taxon>Embryophyta</taxon>
        <taxon>Tracheophyta</taxon>
        <taxon>Spermatophyta</taxon>
        <taxon>Magnoliopsida</taxon>
        <taxon>eudicotyledons</taxon>
        <taxon>Gunneridae</taxon>
        <taxon>Pentapetalae</taxon>
        <taxon>rosids</taxon>
        <taxon>malvids</taxon>
        <taxon>Sapindales</taxon>
        <taxon>Meliaceae</taxon>
        <taxon>Melia</taxon>
    </lineage>
</organism>
<keyword evidence="2" id="KW-1185">Reference proteome</keyword>
<comment type="caution">
    <text evidence="1">The sequence shown here is derived from an EMBL/GenBank/DDBJ whole genome shotgun (WGS) entry which is preliminary data.</text>
</comment>